<gene>
    <name evidence="2" type="ORF">ASU31_02320</name>
</gene>
<evidence type="ECO:0000259" key="1">
    <source>
        <dbReference type="Pfam" id="PF02627"/>
    </source>
</evidence>
<sequence length="144" mass="16198">MESRIDIPKVEPAAYQAMYGLEKYLSTSKLDPILLELIKMRASQINGCAFCLNMHSTDARKIGETEQRLYLLNAWRETTLFTAQEEAVLALTEEVTLISHHVSDATYQKAASFFSEQELAQIIMAIVTINAWNRLAITAKVMVG</sequence>
<dbReference type="SUPFAM" id="SSF69118">
    <property type="entry name" value="AhpD-like"/>
    <property type="match status" value="1"/>
</dbReference>
<dbReference type="EMBL" id="LMZQ01000001">
    <property type="protein sequence ID" value="KRT18142.1"/>
    <property type="molecule type" value="Genomic_DNA"/>
</dbReference>
<protein>
    <recommendedName>
        <fullName evidence="1">Carboxymuconolactone decarboxylase-like domain-containing protein</fullName>
    </recommendedName>
</protein>
<dbReference type="OrthoDB" id="9801997at2"/>
<dbReference type="GO" id="GO:0051920">
    <property type="term" value="F:peroxiredoxin activity"/>
    <property type="evidence" value="ECO:0007669"/>
    <property type="project" value="InterPro"/>
</dbReference>
<dbReference type="InterPro" id="IPR003779">
    <property type="entry name" value="CMD-like"/>
</dbReference>
<dbReference type="InterPro" id="IPR004675">
    <property type="entry name" value="AhpD_core"/>
</dbReference>
<dbReference type="PANTHER" id="PTHR34846:SF10">
    <property type="entry name" value="CYTOPLASMIC PROTEIN"/>
    <property type="match status" value="1"/>
</dbReference>
<dbReference type="Proteomes" id="UP000051950">
    <property type="component" value="Unassembled WGS sequence"/>
</dbReference>
<dbReference type="NCBIfam" id="TIGR00778">
    <property type="entry name" value="ahpD_dom"/>
    <property type="match status" value="1"/>
</dbReference>
<dbReference type="STRING" id="687842.ASU31_02320"/>
<keyword evidence="3" id="KW-1185">Reference proteome</keyword>
<dbReference type="Gene3D" id="1.20.1290.10">
    <property type="entry name" value="AhpD-like"/>
    <property type="match status" value="1"/>
</dbReference>
<feature type="domain" description="Carboxymuconolactone decarboxylase-like" evidence="1">
    <location>
        <begin position="12"/>
        <end position="94"/>
    </location>
</feature>
<dbReference type="InterPro" id="IPR029032">
    <property type="entry name" value="AhpD-like"/>
</dbReference>
<dbReference type="Pfam" id="PF02627">
    <property type="entry name" value="CMD"/>
    <property type="match status" value="1"/>
</dbReference>
<name>A0A0T5VWA7_9SPHI</name>
<comment type="caution">
    <text evidence="2">The sequence shown here is derived from an EMBL/GenBank/DDBJ whole genome shotgun (WGS) entry which is preliminary data.</text>
</comment>
<dbReference type="AlphaFoldDB" id="A0A0T5VWA7"/>
<reference evidence="2 3" key="1">
    <citation type="submission" date="2015-11" db="EMBL/GenBank/DDBJ databases">
        <title>Sequence of Pedobacter ginsenosidimutans.</title>
        <authorList>
            <person name="Carson E."/>
            <person name="Keyser V."/>
            <person name="Newman J."/>
            <person name="Miller J."/>
        </authorList>
    </citation>
    <scope>NUCLEOTIDE SEQUENCE [LARGE SCALE GENOMIC DNA]</scope>
    <source>
        <strain evidence="2 3">KACC 14530</strain>
    </source>
</reference>
<evidence type="ECO:0000313" key="3">
    <source>
        <dbReference type="Proteomes" id="UP000051950"/>
    </source>
</evidence>
<dbReference type="RefSeq" id="WP_057930766.1">
    <property type="nucleotide sequence ID" value="NZ_LMZQ01000001.1"/>
</dbReference>
<organism evidence="2 3">
    <name type="scientific">Pedobacter ginsenosidimutans</name>
    <dbReference type="NCBI Taxonomy" id="687842"/>
    <lineage>
        <taxon>Bacteria</taxon>
        <taxon>Pseudomonadati</taxon>
        <taxon>Bacteroidota</taxon>
        <taxon>Sphingobacteriia</taxon>
        <taxon>Sphingobacteriales</taxon>
        <taxon>Sphingobacteriaceae</taxon>
        <taxon>Pedobacter</taxon>
    </lineage>
</organism>
<accession>A0A0T5VWA7</accession>
<proteinExistence type="predicted"/>
<evidence type="ECO:0000313" key="2">
    <source>
        <dbReference type="EMBL" id="KRT18142.1"/>
    </source>
</evidence>
<dbReference type="PANTHER" id="PTHR34846">
    <property type="entry name" value="4-CARBOXYMUCONOLACTONE DECARBOXYLASE FAMILY PROTEIN (AFU_ORTHOLOGUE AFUA_6G11590)"/>
    <property type="match status" value="1"/>
</dbReference>